<evidence type="ECO:0000256" key="1">
    <source>
        <dbReference type="ARBA" id="ARBA00022605"/>
    </source>
</evidence>
<sequence length="55" mass="6274">MKLLFADLRLPRGVGEKLLLRVLAYRQGLTYAAGLPKRAIQFGSRIAKMDDRKEK</sequence>
<reference evidence="4" key="1">
    <citation type="submission" date="2014-08" db="EMBL/GenBank/DDBJ databases">
        <authorList>
            <person name="Murali S."/>
            <person name="Richards S."/>
            <person name="Bandaranaike D."/>
            <person name="Bellair M."/>
            <person name="Blankenburg K."/>
            <person name="Chao H."/>
            <person name="Dinh H."/>
            <person name="Doddapaneni H."/>
            <person name="Dugan-Rocha S."/>
            <person name="Elkadiri S."/>
            <person name="Gnanaolivu R."/>
            <person name="Hughes D."/>
            <person name="Lee S."/>
            <person name="Li M."/>
            <person name="Ming W."/>
            <person name="Munidasa M."/>
            <person name="Muniz J."/>
            <person name="Nguyen L."/>
            <person name="Osuji N."/>
            <person name="Pu L.-L."/>
            <person name="Puazo M."/>
            <person name="Skinner E."/>
            <person name="Qu C."/>
            <person name="Quiroz J."/>
            <person name="Raj R."/>
            <person name="Weissenberger G."/>
            <person name="Xin Y."/>
            <person name="Zou X."/>
            <person name="Han Y."/>
            <person name="Worley K."/>
            <person name="Muzny D."/>
            <person name="Gibbs R."/>
        </authorList>
    </citation>
    <scope>NUCLEOTIDE SEQUENCE</scope>
    <source>
        <strain evidence="4">HAZT.00-mixed</strain>
        <tissue evidence="4">Whole organism</tissue>
    </source>
</reference>
<gene>
    <name evidence="4" type="ORF">HAZT_HAZT008199</name>
</gene>
<dbReference type="AlphaFoldDB" id="A0A6A0HCY8"/>
<keyword evidence="3" id="KW-0315">Glutamine amidotransferase</keyword>
<evidence type="ECO:0008006" key="5">
    <source>
        <dbReference type="Google" id="ProtNLM"/>
    </source>
</evidence>
<keyword evidence="1" id="KW-0028">Amino-acid biosynthesis</keyword>
<dbReference type="PANTHER" id="PTHR45937">
    <property type="entry name" value="ASPARAGINE SYNTHETASE DOMAIN-CONTAINING PROTEIN 1"/>
    <property type="match status" value="1"/>
</dbReference>
<dbReference type="InterPro" id="IPR014729">
    <property type="entry name" value="Rossmann-like_a/b/a_fold"/>
</dbReference>
<name>A0A6A0HCY8_HYAAZ</name>
<evidence type="ECO:0000313" key="4">
    <source>
        <dbReference type="EMBL" id="KAA0203678.1"/>
    </source>
</evidence>
<proteinExistence type="predicted"/>
<feature type="non-terminal residue" evidence="4">
    <location>
        <position position="55"/>
    </location>
</feature>
<keyword evidence="2" id="KW-0061">Asparagine biosynthesis</keyword>
<accession>A0A6A0HCY8</accession>
<reference evidence="4" key="3">
    <citation type="submission" date="2019-06" db="EMBL/GenBank/DDBJ databases">
        <authorList>
            <person name="Poynton C."/>
            <person name="Hasenbein S."/>
            <person name="Benoit J.B."/>
            <person name="Sepulveda M.S."/>
            <person name="Poelchau M.F."/>
            <person name="Murali S.C."/>
            <person name="Chen S."/>
            <person name="Glastad K.M."/>
            <person name="Werren J.H."/>
            <person name="Vineis J.H."/>
            <person name="Bowen J.L."/>
            <person name="Friedrich M."/>
            <person name="Jones J."/>
            <person name="Robertson H.M."/>
            <person name="Feyereisen R."/>
            <person name="Mechler-Hickson A."/>
            <person name="Mathers N."/>
            <person name="Lee C.E."/>
            <person name="Colbourne J.K."/>
            <person name="Biales A."/>
            <person name="Johnston J.S."/>
            <person name="Wellborn G.A."/>
            <person name="Rosendale A.J."/>
            <person name="Cridge A.G."/>
            <person name="Munoz-Torres M.C."/>
            <person name="Bain P.A."/>
            <person name="Manny A.R."/>
            <person name="Major K.M."/>
            <person name="Lambert F.N."/>
            <person name="Vulpe C.D."/>
            <person name="Tuck P."/>
            <person name="Blalock B.J."/>
            <person name="Lin Y.-Y."/>
            <person name="Smith M.E."/>
            <person name="Ochoa-Acuna H."/>
            <person name="Chen M.-J.M."/>
            <person name="Childers C.P."/>
            <person name="Qu J."/>
            <person name="Dugan S."/>
            <person name="Lee S.L."/>
            <person name="Chao H."/>
            <person name="Dinh H."/>
            <person name="Han Y."/>
            <person name="Doddapaneni H."/>
            <person name="Worley K.C."/>
            <person name="Muzny D.M."/>
            <person name="Gibbs R.A."/>
            <person name="Richards S."/>
        </authorList>
    </citation>
    <scope>NUCLEOTIDE SEQUENCE</scope>
    <source>
        <strain evidence="4">HAZT.00-mixed</strain>
        <tissue evidence="4">Whole organism</tissue>
    </source>
</reference>
<protein>
    <recommendedName>
        <fullName evidence="5">Asparagine synthetase domain-containing protein</fullName>
    </recommendedName>
</protein>
<organism evidence="4">
    <name type="scientific">Hyalella azteca</name>
    <name type="common">Amphipod</name>
    <dbReference type="NCBI Taxonomy" id="294128"/>
    <lineage>
        <taxon>Eukaryota</taxon>
        <taxon>Metazoa</taxon>
        <taxon>Ecdysozoa</taxon>
        <taxon>Arthropoda</taxon>
        <taxon>Crustacea</taxon>
        <taxon>Multicrustacea</taxon>
        <taxon>Malacostraca</taxon>
        <taxon>Eumalacostraca</taxon>
        <taxon>Peracarida</taxon>
        <taxon>Amphipoda</taxon>
        <taxon>Senticaudata</taxon>
        <taxon>Talitrida</taxon>
        <taxon>Talitroidea</taxon>
        <taxon>Hyalellidae</taxon>
        <taxon>Hyalella</taxon>
    </lineage>
</organism>
<dbReference type="EMBL" id="JQDR03001112">
    <property type="protein sequence ID" value="KAA0203678.1"/>
    <property type="molecule type" value="Genomic_DNA"/>
</dbReference>
<evidence type="ECO:0000256" key="2">
    <source>
        <dbReference type="ARBA" id="ARBA00022888"/>
    </source>
</evidence>
<dbReference type="GO" id="GO:0006529">
    <property type="term" value="P:asparagine biosynthetic process"/>
    <property type="evidence" value="ECO:0007669"/>
    <property type="project" value="UniProtKB-KW"/>
</dbReference>
<dbReference type="Gene3D" id="3.40.50.620">
    <property type="entry name" value="HUPs"/>
    <property type="match status" value="1"/>
</dbReference>
<dbReference type="InterPro" id="IPR051857">
    <property type="entry name" value="Asn_synthetase_domain"/>
</dbReference>
<evidence type="ECO:0000256" key="3">
    <source>
        <dbReference type="ARBA" id="ARBA00022962"/>
    </source>
</evidence>
<dbReference type="Proteomes" id="UP000711488">
    <property type="component" value="Unassembled WGS sequence"/>
</dbReference>
<reference evidence="4" key="2">
    <citation type="journal article" date="2018" name="Environ. Sci. Technol.">
        <title>The Toxicogenome of Hyalella azteca: A Model for Sediment Ecotoxicology and Evolutionary Toxicology.</title>
        <authorList>
            <person name="Poynton H.C."/>
            <person name="Hasenbein S."/>
            <person name="Benoit J.B."/>
            <person name="Sepulveda M.S."/>
            <person name="Poelchau M.F."/>
            <person name="Hughes D.S.T."/>
            <person name="Murali S.C."/>
            <person name="Chen S."/>
            <person name="Glastad K.M."/>
            <person name="Goodisman M.A.D."/>
            <person name="Werren J.H."/>
            <person name="Vineis J.H."/>
            <person name="Bowen J.L."/>
            <person name="Friedrich M."/>
            <person name="Jones J."/>
            <person name="Robertson H.M."/>
            <person name="Feyereisen R."/>
            <person name="Mechler-Hickson A."/>
            <person name="Mathers N."/>
            <person name="Lee C.E."/>
            <person name="Colbourne J.K."/>
            <person name="Biales A."/>
            <person name="Johnston J.S."/>
            <person name="Wellborn G.A."/>
            <person name="Rosendale A.J."/>
            <person name="Cridge A.G."/>
            <person name="Munoz-Torres M.C."/>
            <person name="Bain P.A."/>
            <person name="Manny A.R."/>
            <person name="Major K.M."/>
            <person name="Lambert F.N."/>
            <person name="Vulpe C.D."/>
            <person name="Tuck P."/>
            <person name="Blalock B.J."/>
            <person name="Lin Y.Y."/>
            <person name="Smith M.E."/>
            <person name="Ochoa-Acuna H."/>
            <person name="Chen M.M."/>
            <person name="Childers C.P."/>
            <person name="Qu J."/>
            <person name="Dugan S."/>
            <person name="Lee S.L."/>
            <person name="Chao H."/>
            <person name="Dinh H."/>
            <person name="Han Y."/>
            <person name="Doddapaneni H."/>
            <person name="Worley K.C."/>
            <person name="Muzny D.M."/>
            <person name="Gibbs R.A."/>
            <person name="Richards S."/>
        </authorList>
    </citation>
    <scope>NUCLEOTIDE SEQUENCE</scope>
    <source>
        <strain evidence="4">HAZT.00-mixed</strain>
        <tissue evidence="4">Whole organism</tissue>
    </source>
</reference>
<comment type="caution">
    <text evidence="4">The sequence shown here is derived from an EMBL/GenBank/DDBJ whole genome shotgun (WGS) entry which is preliminary data.</text>
</comment>
<dbReference type="PANTHER" id="PTHR45937:SF1">
    <property type="entry name" value="ASPARAGINE SYNTHETASE DOMAIN-CONTAINING PROTEIN 1"/>
    <property type="match status" value="1"/>
</dbReference>